<reference evidence="2 3" key="1">
    <citation type="submission" date="2019-03" db="EMBL/GenBank/DDBJ databases">
        <title>First draft genome of Liparis tanakae, snailfish: a comprehensive survey of snailfish specific genes.</title>
        <authorList>
            <person name="Kim W."/>
            <person name="Song I."/>
            <person name="Jeong J.-H."/>
            <person name="Kim D."/>
            <person name="Kim S."/>
            <person name="Ryu S."/>
            <person name="Song J.Y."/>
            <person name="Lee S.K."/>
        </authorList>
    </citation>
    <scope>NUCLEOTIDE SEQUENCE [LARGE SCALE GENOMIC DNA]</scope>
    <source>
        <tissue evidence="2">Muscle</tissue>
    </source>
</reference>
<keyword evidence="3" id="KW-1185">Reference proteome</keyword>
<evidence type="ECO:0000313" key="3">
    <source>
        <dbReference type="Proteomes" id="UP000314294"/>
    </source>
</evidence>
<feature type="region of interest" description="Disordered" evidence="1">
    <location>
        <begin position="1"/>
        <end position="28"/>
    </location>
</feature>
<feature type="compositionally biased region" description="Basic and acidic residues" evidence="1">
    <location>
        <begin position="1"/>
        <end position="14"/>
    </location>
</feature>
<organism evidence="2 3">
    <name type="scientific">Liparis tanakae</name>
    <name type="common">Tanaka's snailfish</name>
    <dbReference type="NCBI Taxonomy" id="230148"/>
    <lineage>
        <taxon>Eukaryota</taxon>
        <taxon>Metazoa</taxon>
        <taxon>Chordata</taxon>
        <taxon>Craniata</taxon>
        <taxon>Vertebrata</taxon>
        <taxon>Euteleostomi</taxon>
        <taxon>Actinopterygii</taxon>
        <taxon>Neopterygii</taxon>
        <taxon>Teleostei</taxon>
        <taxon>Neoteleostei</taxon>
        <taxon>Acanthomorphata</taxon>
        <taxon>Eupercaria</taxon>
        <taxon>Perciformes</taxon>
        <taxon>Cottioidei</taxon>
        <taxon>Cottales</taxon>
        <taxon>Liparidae</taxon>
        <taxon>Liparis</taxon>
    </lineage>
</organism>
<dbReference type="Proteomes" id="UP000314294">
    <property type="component" value="Unassembled WGS sequence"/>
</dbReference>
<comment type="caution">
    <text evidence="2">The sequence shown here is derived from an EMBL/GenBank/DDBJ whole genome shotgun (WGS) entry which is preliminary data.</text>
</comment>
<proteinExistence type="predicted"/>
<protein>
    <submittedName>
        <fullName evidence="2">Uncharacterized protein</fullName>
    </submittedName>
</protein>
<accession>A0A4Z2J6Z6</accession>
<name>A0A4Z2J6Z6_9TELE</name>
<gene>
    <name evidence="2" type="ORF">EYF80_004572</name>
</gene>
<sequence length="132" mass="15570">MRTERAERTEDVSTRRVQRSLPNPDRNQALTQSEEAGLQQHLPLLPPLRRPLKIPWWRDSRCYWFQWIKLTGLVKVLQRKQKSLGYLCCCFLSRIVLCNSFLSSSIEHLLHWCHCVHLAEMSPVLLSLEALY</sequence>
<dbReference type="EMBL" id="SRLO01000022">
    <property type="protein sequence ID" value="TNN85222.1"/>
    <property type="molecule type" value="Genomic_DNA"/>
</dbReference>
<evidence type="ECO:0000256" key="1">
    <source>
        <dbReference type="SAM" id="MobiDB-lite"/>
    </source>
</evidence>
<evidence type="ECO:0000313" key="2">
    <source>
        <dbReference type="EMBL" id="TNN85222.1"/>
    </source>
</evidence>
<dbReference type="AlphaFoldDB" id="A0A4Z2J6Z6"/>